<name>A0AAW3BRZ2_9TRYP</name>
<feature type="compositionally biased region" description="Basic residues" evidence="1">
    <location>
        <begin position="700"/>
        <end position="713"/>
    </location>
</feature>
<evidence type="ECO:0000256" key="1">
    <source>
        <dbReference type="SAM" id="MobiDB-lite"/>
    </source>
</evidence>
<reference evidence="2 3" key="1">
    <citation type="submission" date="2024-02" db="EMBL/GenBank/DDBJ databases">
        <title>FIRST GENOME SEQUENCES OF Leishmania (Viannia) shawi, Leishmania (Viannia) lindenbergi AND Leishmania (Viannia) utingensis.</title>
        <authorList>
            <person name="Resadore F."/>
            <person name="Custodio M.G.F."/>
            <person name="Boite M.C."/>
            <person name="Cupolillo E."/>
            <person name="Ferreira G.E.M."/>
        </authorList>
    </citation>
    <scope>NUCLEOTIDE SEQUENCE [LARGE SCALE GENOMIC DNA]</scope>
    <source>
        <strain evidence="2 3">MDAS/BR/1979/M5533</strain>
    </source>
</reference>
<feature type="compositionally biased region" description="Polar residues" evidence="1">
    <location>
        <begin position="877"/>
        <end position="887"/>
    </location>
</feature>
<comment type="caution">
    <text evidence="2">The sequence shown here is derived from an EMBL/GenBank/DDBJ whole genome shotgun (WGS) entry which is preliminary data.</text>
</comment>
<feature type="compositionally biased region" description="Low complexity" evidence="1">
    <location>
        <begin position="197"/>
        <end position="220"/>
    </location>
</feature>
<feature type="compositionally biased region" description="Basic and acidic residues" evidence="1">
    <location>
        <begin position="185"/>
        <end position="196"/>
    </location>
</feature>
<feature type="region of interest" description="Disordered" evidence="1">
    <location>
        <begin position="618"/>
        <end position="720"/>
    </location>
</feature>
<dbReference type="EMBL" id="JBAMZN010000023">
    <property type="protein sequence ID" value="KAL0524843.1"/>
    <property type="molecule type" value="Genomic_DNA"/>
</dbReference>
<dbReference type="AlphaFoldDB" id="A0AAW3BRZ2"/>
<accession>A0AAW3BRZ2</accession>
<sequence length="916" mass="94978">MDSEAGMHNDDCDDAQSLVLPVEEGASSAVIVDAAHAGHHDVSCSLSEATAASTLAFPLPTPAARLFTSRRLVSDASSVAGMRPLRWPSTSSPRTLGSSVVTFAPSTQYDQCRQRTNVALRRADDVSRLAVPGPFLESPLSFMLAPEGLVADPALRAVRLPHPRDIVSRPPILSPQRAPSSTQSEDLRDVTVRDFNDTSSSADSACSTNSSSTTLLDSDTPAVRPRTPPSLALGRLLPNMSLRASSDGRHWTFPLVTGEMGSSVVAAVSATADASTPSLTDTSDVSFTLLEPEKLGSAATHWLAEAVGSVSERCYVEDSYTERVGVAPCQGCKGMLATHQTVEPCLTVAVVPSPLLLESFSLLSTPEVTPFIVPPPSPPPSPPPTSVDLANLRMMLVAPDALSAELHTAPLSDAFSSSNVELRVNAEAELTTLRQQKSSSAVIVEHSQWRGEEVNEALQTAGFPMDRSATAISMARITEVCSNNCGTGAIDAQPAKMTTPPHVTFLSVASSGDDSAGDGCEGAVVNSCISSAGAGEVGAGGTAVPAPPSPHPPPHSAILFSPRPQGRSADASAAAAGKAWLLSPIPGPIPSRPRLFQCPPECSAGLIKCSLEMILKTERPPSLSDESPAVRGRGTPEGSSQPPARGDTAQQAHLRSRCEGPAVASVPMANSTTRGSLHHAGGIVTGEDDTTDATSPTKQLTHRRSSRGRRRSGHQSCDIGAGTPCLAKASKGSTAAGSLLPLTSPTPPRSLLAARCWSSFRLSGGQGSGHLLPCPQGHLPRQLATPFANVDTTATTGRAYPLLSSPVPQQSVGLDLSLLSLTVQPSSAPGRSTNLSLPCTPSLHAFPMPCKSPPNLASTIATTATRQRFSGCEGLSSPASTTRSGPNPLSPLPYADPQGAVWCLDPNLARGGRDDS</sequence>
<evidence type="ECO:0000313" key="2">
    <source>
        <dbReference type="EMBL" id="KAL0524843.1"/>
    </source>
</evidence>
<dbReference type="Proteomes" id="UP001501274">
    <property type="component" value="Unassembled WGS sequence"/>
</dbReference>
<evidence type="ECO:0000313" key="3">
    <source>
        <dbReference type="Proteomes" id="UP001501274"/>
    </source>
</evidence>
<feature type="region of interest" description="Disordered" evidence="1">
    <location>
        <begin position="165"/>
        <end position="231"/>
    </location>
</feature>
<gene>
    <name evidence="2" type="ORF">Q4I28_003664</name>
</gene>
<keyword evidence="3" id="KW-1185">Reference proteome</keyword>
<organism evidence="2 3">
    <name type="scientific">Leishmania naiffi</name>
    <dbReference type="NCBI Taxonomy" id="5678"/>
    <lineage>
        <taxon>Eukaryota</taxon>
        <taxon>Discoba</taxon>
        <taxon>Euglenozoa</taxon>
        <taxon>Kinetoplastea</taxon>
        <taxon>Metakinetoplastina</taxon>
        <taxon>Trypanosomatida</taxon>
        <taxon>Trypanosomatidae</taxon>
        <taxon>Leishmaniinae</taxon>
        <taxon>Leishmania</taxon>
        <taxon>Leishmania naiffi species complex</taxon>
    </lineage>
</organism>
<protein>
    <submittedName>
        <fullName evidence="2">Uncharacterized protein</fullName>
    </submittedName>
</protein>
<feature type="region of interest" description="Disordered" evidence="1">
    <location>
        <begin position="868"/>
        <end position="898"/>
    </location>
</feature>
<proteinExistence type="predicted"/>
<feature type="compositionally biased region" description="Polar residues" evidence="1">
    <location>
        <begin position="637"/>
        <end position="653"/>
    </location>
</feature>